<dbReference type="PANTHER" id="PTHR36071">
    <property type="entry name" value="DNA DOUBLE-STRAND BREAK REPAIR PROTEIN"/>
    <property type="match status" value="1"/>
</dbReference>
<dbReference type="OMA" id="DMDTIPK"/>
<evidence type="ECO:0000256" key="1">
    <source>
        <dbReference type="SAM" id="MobiDB-lite"/>
    </source>
</evidence>
<organism evidence="2 3">
    <name type="scientific">Kalanchoe fedtschenkoi</name>
    <name type="common">Lavender scallops</name>
    <name type="synonym">South American air plant</name>
    <dbReference type="NCBI Taxonomy" id="63787"/>
    <lineage>
        <taxon>Eukaryota</taxon>
        <taxon>Viridiplantae</taxon>
        <taxon>Streptophyta</taxon>
        <taxon>Embryophyta</taxon>
        <taxon>Tracheophyta</taxon>
        <taxon>Spermatophyta</taxon>
        <taxon>Magnoliopsida</taxon>
        <taxon>eudicotyledons</taxon>
        <taxon>Gunneridae</taxon>
        <taxon>Pentapetalae</taxon>
        <taxon>Saxifragales</taxon>
        <taxon>Crassulaceae</taxon>
        <taxon>Kalanchoe</taxon>
    </lineage>
</organism>
<proteinExistence type="predicted"/>
<sequence>MDFYLTDVDSLLAHMKHADKQIKLKRRWLLGLPTSKYEEQQIESLTFIHKRYVLESLLREDDVFYETSKTVAEKAFGMSNLKNDHHDFQESMQDLDIPCLTNELGLWLDDISNKGLYLLAMHLTGGHFMLSKTRWKLKKVIRKSLQRMKKCEGNDHSKECAGLSQVVSDSYFFRKGSTVTFGSSYKLASNKVSWVLGNLKNFPSQVLISMYRKLKGESGKMLHLGTRRSGWNRDRLIALVKKMCETRLSELERGDELPQSIAKAMAVTTLSMNLTPGIRKQNFADFYQFRPDIVTLQNNIAKAIWLINEKVRVSELKELQILLGLNTDLPIKGLRSAIRNLLTEYLFECDDMDVIPRSLLDTLSVINRSSRTVPLRYFPKEEIDEDVECILGVSAQAKQVILDLLPDHDYYQDFTDAYMEDLEESESDESDTDMALLFESYESPNKSFMIESNETVESIGDSLFTEKNVSDIDHAILGSNISTDTDDVSKHTGAAPGFSGANLKPKNTGAVDIDGEFDDSDQSGSRSKYLCVQDACDETSLVAYKLIGHILKECARIEGLDLDPADISYLTAGHAKTDHPPGAPEKPSSMDDDVGGMFICQVVQDLLPSISNSVRSKLEEMMSLL</sequence>
<dbReference type="PANTHER" id="PTHR36071:SF1">
    <property type="entry name" value="DNA DOUBLE-STRAND BREAK REPAIR PROTEIN"/>
    <property type="match status" value="1"/>
</dbReference>
<evidence type="ECO:0000313" key="2">
    <source>
        <dbReference type="EnsemblPlants" id="Kaladp0047s0242.1.v1.1"/>
    </source>
</evidence>
<accession>A0A7N0ZXX1</accession>
<dbReference type="EnsemblPlants" id="Kaladp0047s0242.1.v1.1">
    <property type="protein sequence ID" value="Kaladp0047s0242.1.v1.1"/>
    <property type="gene ID" value="Kaladp0047s0242.v1.1"/>
</dbReference>
<dbReference type="Proteomes" id="UP000594263">
    <property type="component" value="Unplaced"/>
</dbReference>
<evidence type="ECO:0000313" key="3">
    <source>
        <dbReference type="Proteomes" id="UP000594263"/>
    </source>
</evidence>
<protein>
    <submittedName>
        <fullName evidence="2">Uncharacterized protein</fullName>
    </submittedName>
</protein>
<feature type="region of interest" description="Disordered" evidence="1">
    <location>
        <begin position="490"/>
        <end position="525"/>
    </location>
</feature>
<dbReference type="Gramene" id="Kaladp0047s0242.1.v1.1">
    <property type="protein sequence ID" value="Kaladp0047s0242.1.v1.1"/>
    <property type="gene ID" value="Kaladp0047s0242.v1.1"/>
</dbReference>
<keyword evidence="3" id="KW-1185">Reference proteome</keyword>
<dbReference type="AlphaFoldDB" id="A0A7N0ZXX1"/>
<name>A0A7N0ZXX1_KALFE</name>
<reference evidence="2" key="1">
    <citation type="submission" date="2021-01" db="UniProtKB">
        <authorList>
            <consortium name="EnsemblPlants"/>
        </authorList>
    </citation>
    <scope>IDENTIFICATION</scope>
</reference>